<proteinExistence type="predicted"/>
<evidence type="ECO:0000313" key="2">
    <source>
        <dbReference type="Proteomes" id="UP000006757"/>
    </source>
</evidence>
<keyword evidence="2" id="KW-1185">Reference proteome</keyword>
<reference evidence="1 2" key="1">
    <citation type="journal article" date="2012" name="Eukaryot. Cell">
        <title>Genome sequence of the Trichosporon asahii environmental strain CBS 8904.</title>
        <authorList>
            <person name="Yang R.Y."/>
            <person name="Li H.T."/>
            <person name="Zhu H."/>
            <person name="Zhou G.P."/>
            <person name="Wang M."/>
            <person name="Wang L."/>
        </authorList>
    </citation>
    <scope>NUCLEOTIDE SEQUENCE [LARGE SCALE GENOMIC DNA]</scope>
    <source>
        <strain evidence="1 2">CBS 8904</strain>
    </source>
</reference>
<dbReference type="EMBL" id="AMBO01000245">
    <property type="protein sequence ID" value="EKD03610.1"/>
    <property type="molecule type" value="Genomic_DNA"/>
</dbReference>
<dbReference type="OrthoDB" id="10636580at2759"/>
<evidence type="ECO:0000313" key="1">
    <source>
        <dbReference type="EMBL" id="EKD03610.1"/>
    </source>
</evidence>
<dbReference type="Proteomes" id="UP000006757">
    <property type="component" value="Unassembled WGS sequence"/>
</dbReference>
<comment type="caution">
    <text evidence="1">The sequence shown here is derived from an EMBL/GenBank/DDBJ whole genome shotgun (WGS) entry which is preliminary data.</text>
</comment>
<organism evidence="1 2">
    <name type="scientific">Trichosporon asahii var. asahii (strain CBS 8904)</name>
    <name type="common">Yeast</name>
    <dbReference type="NCBI Taxonomy" id="1220162"/>
    <lineage>
        <taxon>Eukaryota</taxon>
        <taxon>Fungi</taxon>
        <taxon>Dikarya</taxon>
        <taxon>Basidiomycota</taxon>
        <taxon>Agaricomycotina</taxon>
        <taxon>Tremellomycetes</taxon>
        <taxon>Trichosporonales</taxon>
        <taxon>Trichosporonaceae</taxon>
        <taxon>Trichosporon</taxon>
    </lineage>
</organism>
<dbReference type="InParanoid" id="K1VHM7"/>
<name>K1VHM7_TRIAC</name>
<protein>
    <submittedName>
        <fullName evidence="1">Uncharacterized protein</fullName>
    </submittedName>
</protein>
<sequence length="166" mass="17822">MITSLPPASVPTTVNEVMSSEGVPFVVDVKLESPIPSGTEDAESLSSFLSYLSTGELSSPLPGTFALLSRYAPSQLRAAHGALTAALIDGSVCPLQAFVVGARAQDLQLCRLAIVHGDNRTQDEMDWSAWEDVEPRYKRALEDAWGQGGSATERGNRFVEILSLQE</sequence>
<gene>
    <name evidence="1" type="ORF">A1Q2_02087</name>
</gene>
<accession>K1VHM7</accession>
<dbReference type="HOGENOM" id="CLU_1603914_0_0_1"/>
<dbReference type="AlphaFoldDB" id="K1VHM7"/>